<organism evidence="3 4">
    <name type="scientific">Streptomyces poriferorum</name>
    <dbReference type="NCBI Taxonomy" id="2798799"/>
    <lineage>
        <taxon>Bacteria</taxon>
        <taxon>Bacillati</taxon>
        <taxon>Actinomycetota</taxon>
        <taxon>Actinomycetes</taxon>
        <taxon>Kitasatosporales</taxon>
        <taxon>Streptomycetaceae</taxon>
        <taxon>Streptomyces</taxon>
    </lineage>
</organism>
<sequence length="402" mass="42518">MAAPAAVSGVRRARGDVPPSRPAAPGPAEALFEPLTVGSLTLDNRIVMAPMTRELSSGGVPGPEVAAYYARRARNGVGLIITEGAAIGHIAAERRESVPRLHGLEALAGWSAVVEAVHAEGGRIAAQLMHAGLDPLLWGWGAERVGAALPQGFELESPSGVDPSLPEAPPMGRVMNQDDIDRSITAYAQSAADAQRAGFDGIELHAAHGYLIDQFLWRVTNRRTDAYGGSARARARFGVEVVRACRKAVGPSYPIILRFSQWKVGHYTARLADTPAELEALLVPFVEAGVDVFHASTRRFWEPAFEGSEMNLAGWSKKVTGKLAITVGSVGLEDSDFLTYLDGKGAGVGDVTAVTARLARGEFDLVALGRALIANPSWPSKVRAGQAGDLVPFAADMLATLY</sequence>
<feature type="domain" description="NADH:flavin oxidoreductase/NADH oxidase N-terminal" evidence="2">
    <location>
        <begin position="31"/>
        <end position="386"/>
    </location>
</feature>
<evidence type="ECO:0000256" key="1">
    <source>
        <dbReference type="SAM" id="MobiDB-lite"/>
    </source>
</evidence>
<dbReference type="Gene3D" id="3.20.20.70">
    <property type="entry name" value="Aldolase class I"/>
    <property type="match status" value="1"/>
</dbReference>
<dbReference type="RefSeq" id="WP_306106275.1">
    <property type="nucleotide sequence ID" value="NZ_CP120988.1"/>
</dbReference>
<evidence type="ECO:0000313" key="4">
    <source>
        <dbReference type="Proteomes" id="UP001235744"/>
    </source>
</evidence>
<accession>A0ABY9J5T3</accession>
<dbReference type="CDD" id="cd04747">
    <property type="entry name" value="OYE_like_5_FMN"/>
    <property type="match status" value="1"/>
</dbReference>
<protein>
    <submittedName>
        <fullName evidence="3">NADH:flavin oxidoreductase</fullName>
    </submittedName>
</protein>
<proteinExistence type="predicted"/>
<dbReference type="SUPFAM" id="SSF51395">
    <property type="entry name" value="FMN-linked oxidoreductases"/>
    <property type="match status" value="1"/>
</dbReference>
<dbReference type="PANTHER" id="PTHR22893:SF55">
    <property type="entry name" value="OXIDOREDUCTASE-RELATED"/>
    <property type="match status" value="1"/>
</dbReference>
<dbReference type="Pfam" id="PF00724">
    <property type="entry name" value="Oxidored_FMN"/>
    <property type="match status" value="1"/>
</dbReference>
<keyword evidence="4" id="KW-1185">Reference proteome</keyword>
<dbReference type="EMBL" id="CP120988">
    <property type="protein sequence ID" value="WLQ61512.1"/>
    <property type="molecule type" value="Genomic_DNA"/>
</dbReference>
<reference evidence="3 4" key="1">
    <citation type="submission" date="2023-03" db="EMBL/GenBank/DDBJ databases">
        <title>Isolation and description of six Streptomyces strains from soil environments, able to metabolize different microbial glucans.</title>
        <authorList>
            <person name="Widen T."/>
            <person name="Larsbrink J."/>
        </authorList>
    </citation>
    <scope>NUCLEOTIDE SEQUENCE [LARGE SCALE GENOMIC DNA]</scope>
    <source>
        <strain evidence="3 4">Alt2</strain>
    </source>
</reference>
<feature type="region of interest" description="Disordered" evidence="1">
    <location>
        <begin position="1"/>
        <end position="28"/>
    </location>
</feature>
<gene>
    <name evidence="3" type="ORF">P8A19_00350</name>
</gene>
<dbReference type="InterPro" id="IPR013785">
    <property type="entry name" value="Aldolase_TIM"/>
</dbReference>
<dbReference type="InterPro" id="IPR045247">
    <property type="entry name" value="Oye-like"/>
</dbReference>
<dbReference type="InterPro" id="IPR001155">
    <property type="entry name" value="OxRdtase_FMN_N"/>
</dbReference>
<dbReference type="PANTHER" id="PTHR22893">
    <property type="entry name" value="NADH OXIDOREDUCTASE-RELATED"/>
    <property type="match status" value="1"/>
</dbReference>
<name>A0ABY9J5T3_9ACTN</name>
<evidence type="ECO:0000313" key="3">
    <source>
        <dbReference type="EMBL" id="WLQ61512.1"/>
    </source>
</evidence>
<dbReference type="Proteomes" id="UP001235744">
    <property type="component" value="Chromosome"/>
</dbReference>
<evidence type="ECO:0000259" key="2">
    <source>
        <dbReference type="Pfam" id="PF00724"/>
    </source>
</evidence>